<dbReference type="Pfam" id="PF00672">
    <property type="entry name" value="HAMP"/>
    <property type="match status" value="1"/>
</dbReference>
<proteinExistence type="inferred from homology"/>
<comment type="subcellular location">
    <subcellularLocation>
        <location evidence="1">Cell membrane</location>
        <topology evidence="1">Multi-pass membrane protein</topology>
    </subcellularLocation>
</comment>
<dbReference type="SUPFAM" id="SSF158472">
    <property type="entry name" value="HAMP domain-like"/>
    <property type="match status" value="1"/>
</dbReference>
<dbReference type="GO" id="GO:0005886">
    <property type="term" value="C:plasma membrane"/>
    <property type="evidence" value="ECO:0007669"/>
    <property type="project" value="UniProtKB-SubCell"/>
</dbReference>
<evidence type="ECO:0000259" key="14">
    <source>
        <dbReference type="PROSITE" id="PS50885"/>
    </source>
</evidence>
<dbReference type="Gene3D" id="3.30.450.20">
    <property type="entry name" value="PAS domain"/>
    <property type="match status" value="1"/>
</dbReference>
<dbReference type="PROSITE" id="PS50885">
    <property type="entry name" value="HAMP"/>
    <property type="match status" value="2"/>
</dbReference>
<feature type="domain" description="HAMP" evidence="14">
    <location>
        <begin position="291"/>
        <end position="342"/>
    </location>
</feature>
<dbReference type="Proteomes" id="UP000585507">
    <property type="component" value="Unassembled WGS sequence"/>
</dbReference>
<feature type="transmembrane region" description="Helical" evidence="11">
    <location>
        <begin position="6"/>
        <end position="30"/>
    </location>
</feature>
<reference evidence="15 16" key="1">
    <citation type="submission" date="2020-08" db="EMBL/GenBank/DDBJ databases">
        <title>Genomic Encyclopedia of Type Strains, Phase IV (KMG-V): Genome sequencing to study the core and pangenomes of soil and plant-associated prokaryotes.</title>
        <authorList>
            <person name="Whitman W."/>
        </authorList>
    </citation>
    <scope>NUCLEOTIDE SEQUENCE [LARGE SCALE GENOMIC DNA]</scope>
    <source>
        <strain evidence="15 16">SEMIA 4084</strain>
    </source>
</reference>
<evidence type="ECO:0000256" key="3">
    <source>
        <dbReference type="ARBA" id="ARBA00022500"/>
    </source>
</evidence>
<dbReference type="InterPro" id="IPR004089">
    <property type="entry name" value="MCPsignal_dom"/>
</dbReference>
<keyword evidence="5 11" id="KW-1133">Transmembrane helix</keyword>
<dbReference type="PROSITE" id="PS50192">
    <property type="entry name" value="T_SNARE"/>
    <property type="match status" value="1"/>
</dbReference>
<dbReference type="PANTHER" id="PTHR43531">
    <property type="entry name" value="PROTEIN ICFG"/>
    <property type="match status" value="1"/>
</dbReference>
<dbReference type="CDD" id="cd11386">
    <property type="entry name" value="MCP_signal"/>
    <property type="match status" value="1"/>
</dbReference>
<organism evidence="15 16">
    <name type="scientific">Rhizobium giardinii</name>
    <dbReference type="NCBI Taxonomy" id="56731"/>
    <lineage>
        <taxon>Bacteria</taxon>
        <taxon>Pseudomonadati</taxon>
        <taxon>Pseudomonadota</taxon>
        <taxon>Alphaproteobacteria</taxon>
        <taxon>Hyphomicrobiales</taxon>
        <taxon>Rhizobiaceae</taxon>
        <taxon>Rhizobium/Agrobacterium group</taxon>
        <taxon>Rhizobium</taxon>
    </lineage>
</organism>
<evidence type="ECO:0000313" key="15">
    <source>
        <dbReference type="EMBL" id="MBB5534861.1"/>
    </source>
</evidence>
<dbReference type="PROSITE" id="PS50111">
    <property type="entry name" value="CHEMOTAXIS_TRANSDUC_2"/>
    <property type="match status" value="1"/>
</dbReference>
<evidence type="ECO:0000256" key="11">
    <source>
        <dbReference type="SAM" id="Phobius"/>
    </source>
</evidence>
<evidence type="ECO:0000259" key="12">
    <source>
        <dbReference type="PROSITE" id="PS50111"/>
    </source>
</evidence>
<dbReference type="FunFam" id="1.10.287.950:FF:000001">
    <property type="entry name" value="Methyl-accepting chemotaxis sensory transducer"/>
    <property type="match status" value="1"/>
</dbReference>
<feature type="domain" description="T-SNARE coiled-coil homology" evidence="13">
    <location>
        <begin position="338"/>
        <end position="400"/>
    </location>
</feature>
<keyword evidence="3" id="KW-0145">Chemotaxis</keyword>
<feature type="coiled-coil region" evidence="9">
    <location>
        <begin position="359"/>
        <end position="403"/>
    </location>
</feature>
<evidence type="ECO:0000256" key="6">
    <source>
        <dbReference type="ARBA" id="ARBA00023136"/>
    </source>
</evidence>
<evidence type="ECO:0000256" key="4">
    <source>
        <dbReference type="ARBA" id="ARBA00022692"/>
    </source>
</evidence>
<dbReference type="RefSeq" id="WP_018324569.1">
    <property type="nucleotide sequence ID" value="NZ_JACHBK010000003.1"/>
</dbReference>
<comment type="similarity">
    <text evidence="7">Belongs to the methyl-accepting chemotaxis (MCP) protein family.</text>
</comment>
<evidence type="ECO:0000256" key="9">
    <source>
        <dbReference type="SAM" id="Coils"/>
    </source>
</evidence>
<dbReference type="SMART" id="SM00283">
    <property type="entry name" value="MA"/>
    <property type="match status" value="1"/>
</dbReference>
<evidence type="ECO:0000256" key="5">
    <source>
        <dbReference type="ARBA" id="ARBA00022989"/>
    </source>
</evidence>
<evidence type="ECO:0000256" key="1">
    <source>
        <dbReference type="ARBA" id="ARBA00004651"/>
    </source>
</evidence>
<name>A0A7W8X7R0_9HYPH</name>
<evidence type="ECO:0000256" key="10">
    <source>
        <dbReference type="SAM" id="MobiDB-lite"/>
    </source>
</evidence>
<dbReference type="SUPFAM" id="SSF58104">
    <property type="entry name" value="Methyl-accepting chemotaxis protein (MCP) signaling domain"/>
    <property type="match status" value="1"/>
</dbReference>
<evidence type="ECO:0000256" key="8">
    <source>
        <dbReference type="PROSITE-ProRule" id="PRU00284"/>
    </source>
</evidence>
<dbReference type="InterPro" id="IPR000727">
    <property type="entry name" value="T_SNARE_dom"/>
</dbReference>
<dbReference type="CDD" id="cd06225">
    <property type="entry name" value="HAMP"/>
    <property type="match status" value="1"/>
</dbReference>
<dbReference type="SMART" id="SM01049">
    <property type="entry name" value="Cache_2"/>
    <property type="match status" value="1"/>
</dbReference>
<feature type="domain" description="Methyl-accepting transducer" evidence="12">
    <location>
        <begin position="347"/>
        <end position="576"/>
    </location>
</feature>
<sequence length="604" mass="65247">MKHFRISVRLYALVALALLMMAAVMLLGLIEEQEKLVTQRKAMLEAMNENAIAVFDAYYKQEQAGTLSQADAQARAIEAVGAMRYQGNGYFWINDMQPKMVMHPIKPALNGTDLTENKDPNGKHLFIEFVNTVKAEGKGFVDYYWPKPGAEEPVLKYSHVAGFKPWGWVVGTGVYADDLAAMFREGLMHVAVMCGVAALIILLAALSIVRSVVRPVERLKASMRAIADEDVSAEVPETDRKDEVGQMARVLVVLRDSVKERIELREREAEQQNQLDEERRSNEHRLQSGAQAQADAMATVGAALEKLASGDLTADIGRIAPEYSKLRDDFNTAVAALRGVIQSIAQSTEVVHGSAGDISQAANNLSRRTEQQAAALEQTAAALDEITSTVKSASDRAAEAREMVNETKGSAARSGEIVRNAVAAMSRIEGSSSRINQIIGVIDEIAFQTNLLALNAGVEAARAGEAGRGFAVVAQEVRELAQRSAGAAKEIKELIRNSATEVETGVTLVRSTGDALMEIEALVNRVNDHVASIATAAREQATGLAEVNTAVNSMDQMTQQNAAMVEETTAASQTLAQESRELKSLLQTFRLSASTSQTAYGRAA</sequence>
<evidence type="ECO:0000313" key="16">
    <source>
        <dbReference type="Proteomes" id="UP000585507"/>
    </source>
</evidence>
<evidence type="ECO:0000256" key="7">
    <source>
        <dbReference type="ARBA" id="ARBA00029447"/>
    </source>
</evidence>
<dbReference type="Gene3D" id="6.10.340.10">
    <property type="match status" value="1"/>
</dbReference>
<feature type="compositionally biased region" description="Basic and acidic residues" evidence="10">
    <location>
        <begin position="267"/>
        <end position="286"/>
    </location>
</feature>
<keyword evidence="16" id="KW-1185">Reference proteome</keyword>
<dbReference type="GO" id="GO:0006935">
    <property type="term" value="P:chemotaxis"/>
    <property type="evidence" value="ECO:0007669"/>
    <property type="project" value="UniProtKB-KW"/>
</dbReference>
<keyword evidence="2" id="KW-1003">Cell membrane</keyword>
<feature type="domain" description="HAMP" evidence="14">
    <location>
        <begin position="210"/>
        <end position="263"/>
    </location>
</feature>
<accession>A0A7W8X7R0</accession>
<keyword evidence="4 11" id="KW-0812">Transmembrane</keyword>
<dbReference type="AlphaFoldDB" id="A0A7W8X7R0"/>
<keyword evidence="8" id="KW-0807">Transducer</keyword>
<dbReference type="SMART" id="SM00304">
    <property type="entry name" value="HAMP"/>
    <property type="match status" value="2"/>
</dbReference>
<dbReference type="Gene3D" id="1.10.287.950">
    <property type="entry name" value="Methyl-accepting chemotaxis protein"/>
    <property type="match status" value="1"/>
</dbReference>
<evidence type="ECO:0000259" key="13">
    <source>
        <dbReference type="PROSITE" id="PS50192"/>
    </source>
</evidence>
<dbReference type="InterPro" id="IPR051310">
    <property type="entry name" value="MCP_chemotaxis"/>
</dbReference>
<protein>
    <submittedName>
        <fullName evidence="15">Methyl-accepting chemotaxis protein</fullName>
    </submittedName>
</protein>
<keyword evidence="9" id="KW-0175">Coiled coil</keyword>
<dbReference type="GO" id="GO:0004888">
    <property type="term" value="F:transmembrane signaling receptor activity"/>
    <property type="evidence" value="ECO:0007669"/>
    <property type="project" value="InterPro"/>
</dbReference>
<dbReference type="GO" id="GO:0007165">
    <property type="term" value="P:signal transduction"/>
    <property type="evidence" value="ECO:0007669"/>
    <property type="project" value="UniProtKB-KW"/>
</dbReference>
<keyword evidence="6 11" id="KW-0472">Membrane</keyword>
<dbReference type="PANTHER" id="PTHR43531:SF11">
    <property type="entry name" value="METHYL-ACCEPTING CHEMOTAXIS PROTEIN 3"/>
    <property type="match status" value="1"/>
</dbReference>
<dbReference type="PRINTS" id="PR00260">
    <property type="entry name" value="CHEMTRNSDUCR"/>
</dbReference>
<dbReference type="InterPro" id="IPR004090">
    <property type="entry name" value="Chemotax_Me-accpt_rcpt"/>
</dbReference>
<dbReference type="InterPro" id="IPR033480">
    <property type="entry name" value="sCache_2"/>
</dbReference>
<dbReference type="EMBL" id="JACHBK010000003">
    <property type="protein sequence ID" value="MBB5534861.1"/>
    <property type="molecule type" value="Genomic_DNA"/>
</dbReference>
<dbReference type="InterPro" id="IPR003660">
    <property type="entry name" value="HAMP_dom"/>
</dbReference>
<feature type="region of interest" description="Disordered" evidence="10">
    <location>
        <begin position="267"/>
        <end position="292"/>
    </location>
</feature>
<comment type="caution">
    <text evidence="15">The sequence shown here is derived from an EMBL/GenBank/DDBJ whole genome shotgun (WGS) entry which is preliminary data.</text>
</comment>
<feature type="transmembrane region" description="Helical" evidence="11">
    <location>
        <begin position="190"/>
        <end position="213"/>
    </location>
</feature>
<dbReference type="Pfam" id="PF17200">
    <property type="entry name" value="sCache_2"/>
    <property type="match status" value="1"/>
</dbReference>
<gene>
    <name evidence="15" type="ORF">GGD55_001544</name>
</gene>
<dbReference type="Pfam" id="PF00015">
    <property type="entry name" value="MCPsignal"/>
    <property type="match status" value="1"/>
</dbReference>
<evidence type="ECO:0000256" key="2">
    <source>
        <dbReference type="ARBA" id="ARBA00022475"/>
    </source>
</evidence>